<evidence type="ECO:0000256" key="1">
    <source>
        <dbReference type="SAM" id="MobiDB-lite"/>
    </source>
</evidence>
<sequence length="77" mass="8170">MPLAKAARVGVSGGRQSEIAIRPPGPMTTPRETWGAGIEIVPRLAEKISGSLGVETVMGQYFLTKKSARLPGNIRIP</sequence>
<organism evidence="2 3">
    <name type="scientific">Paraburkholderia caffeinilytica</name>
    <dbReference type="NCBI Taxonomy" id="1761016"/>
    <lineage>
        <taxon>Bacteria</taxon>
        <taxon>Pseudomonadati</taxon>
        <taxon>Pseudomonadota</taxon>
        <taxon>Betaproteobacteria</taxon>
        <taxon>Burkholderiales</taxon>
        <taxon>Burkholderiaceae</taxon>
        <taxon>Paraburkholderia</taxon>
    </lineage>
</organism>
<keyword evidence="3" id="KW-1185">Reference proteome</keyword>
<feature type="region of interest" description="Disordered" evidence="1">
    <location>
        <begin position="1"/>
        <end position="32"/>
    </location>
</feature>
<protein>
    <submittedName>
        <fullName evidence="2">Uncharacterized protein</fullName>
    </submittedName>
</protein>
<name>A0ABQ1LQK9_9BURK</name>
<reference evidence="3" key="1">
    <citation type="journal article" date="2019" name="Int. J. Syst. Evol. Microbiol.">
        <title>The Global Catalogue of Microorganisms (GCM) 10K type strain sequencing project: providing services to taxonomists for standard genome sequencing and annotation.</title>
        <authorList>
            <consortium name="The Broad Institute Genomics Platform"/>
            <consortium name="The Broad Institute Genome Sequencing Center for Infectious Disease"/>
            <person name="Wu L."/>
            <person name="Ma J."/>
        </authorList>
    </citation>
    <scope>NUCLEOTIDE SEQUENCE [LARGE SCALE GENOMIC DNA]</scope>
    <source>
        <strain evidence="3">CGMCC 1.15103</strain>
    </source>
</reference>
<dbReference type="EMBL" id="BMHL01000002">
    <property type="protein sequence ID" value="GGC26098.1"/>
    <property type="molecule type" value="Genomic_DNA"/>
</dbReference>
<dbReference type="Proteomes" id="UP000602004">
    <property type="component" value="Unassembled WGS sequence"/>
</dbReference>
<evidence type="ECO:0000313" key="3">
    <source>
        <dbReference type="Proteomes" id="UP000602004"/>
    </source>
</evidence>
<comment type="caution">
    <text evidence="2">The sequence shown here is derived from an EMBL/GenBank/DDBJ whole genome shotgun (WGS) entry which is preliminary data.</text>
</comment>
<proteinExistence type="predicted"/>
<gene>
    <name evidence="2" type="ORF">GCM10011400_10640</name>
</gene>
<evidence type="ECO:0000313" key="2">
    <source>
        <dbReference type="EMBL" id="GGC26098.1"/>
    </source>
</evidence>
<accession>A0ABQ1LQK9</accession>